<reference evidence="5 6" key="1">
    <citation type="submission" date="2020-02" db="EMBL/GenBank/DDBJ databases">
        <title>Shewanella WXL01 sp. nov., a marine bacterium isolated from green algae in Luhuitou Fringing Reef (Northern South China Sea).</title>
        <authorList>
            <person name="Wang X."/>
        </authorList>
    </citation>
    <scope>NUCLEOTIDE SEQUENCE [LARGE SCALE GENOMIC DNA]</scope>
    <source>
        <strain evidence="5 6">MCCC 1A01895</strain>
    </source>
</reference>
<dbReference type="Proteomes" id="UP000811844">
    <property type="component" value="Unassembled WGS sequence"/>
</dbReference>
<accession>A0ABS5I5Q1</accession>
<dbReference type="SUPFAM" id="SSF53850">
    <property type="entry name" value="Periplasmic binding protein-like II"/>
    <property type="match status" value="1"/>
</dbReference>
<evidence type="ECO:0000256" key="2">
    <source>
        <dbReference type="ARBA" id="ARBA00022723"/>
    </source>
</evidence>
<protein>
    <submittedName>
        <fullName evidence="5">Molybdate ABC transporter substrate-binding protein</fullName>
    </submittedName>
</protein>
<dbReference type="PIRSF" id="PIRSF004846">
    <property type="entry name" value="ModA"/>
    <property type="match status" value="1"/>
</dbReference>
<evidence type="ECO:0000256" key="1">
    <source>
        <dbReference type="ARBA" id="ARBA00009175"/>
    </source>
</evidence>
<dbReference type="EMBL" id="JAAIKR010000018">
    <property type="protein sequence ID" value="MBR9729326.1"/>
    <property type="molecule type" value="Genomic_DNA"/>
</dbReference>
<dbReference type="Pfam" id="PF13531">
    <property type="entry name" value="SBP_bac_11"/>
    <property type="match status" value="1"/>
</dbReference>
<keyword evidence="3 4" id="KW-0732">Signal</keyword>
<dbReference type="RefSeq" id="WP_153666078.1">
    <property type="nucleotide sequence ID" value="NZ_JAAIKR010000018.1"/>
</dbReference>
<evidence type="ECO:0000256" key="3">
    <source>
        <dbReference type="ARBA" id="ARBA00022729"/>
    </source>
</evidence>
<keyword evidence="2" id="KW-0479">Metal-binding</keyword>
<sequence>MNKQGFMGKSLAALMVVLGCVFTFSATASDNDVPAIAAASSIQFALDDISKQFTKDTGKHVRISYGSSGNFVAQIKHGAPFELFLSADARYTEQVKNADLGEGDSVIYAVGKLVVAAPKNSQLTIDGNLKGLTQLLKSGKLSRFTIANPQHAPYGERAQEVLENLGLWQQIQPNLVFGENVSQAAQFALSGSTDGGLVAMSLASADRFKKVAQYIEIPQKLYTPLNQKMLLLKKSGATAHAFYQYLQTPTAHAIFKKYGFGVGK</sequence>
<feature type="signal peptide" evidence="4">
    <location>
        <begin position="1"/>
        <end position="28"/>
    </location>
</feature>
<dbReference type="CDD" id="cd13539">
    <property type="entry name" value="PBP2_AvModA"/>
    <property type="match status" value="1"/>
</dbReference>
<feature type="chain" id="PRO_5045914067" evidence="4">
    <location>
        <begin position="29"/>
        <end position="264"/>
    </location>
</feature>
<dbReference type="InterPro" id="IPR005950">
    <property type="entry name" value="ModA"/>
</dbReference>
<gene>
    <name evidence="5" type="primary">modA</name>
    <name evidence="5" type="ORF">G3R48_15210</name>
</gene>
<organism evidence="5 6">
    <name type="scientific">Shewanella intestini</name>
    <dbReference type="NCBI Taxonomy" id="2017544"/>
    <lineage>
        <taxon>Bacteria</taxon>
        <taxon>Pseudomonadati</taxon>
        <taxon>Pseudomonadota</taxon>
        <taxon>Gammaproteobacteria</taxon>
        <taxon>Alteromonadales</taxon>
        <taxon>Shewanellaceae</taxon>
        <taxon>Shewanella</taxon>
    </lineage>
</organism>
<dbReference type="PROSITE" id="PS51257">
    <property type="entry name" value="PROKAR_LIPOPROTEIN"/>
    <property type="match status" value="1"/>
</dbReference>
<keyword evidence="6" id="KW-1185">Reference proteome</keyword>
<comment type="caution">
    <text evidence="5">The sequence shown here is derived from an EMBL/GenBank/DDBJ whole genome shotgun (WGS) entry which is preliminary data.</text>
</comment>
<dbReference type="PANTHER" id="PTHR30632:SF14">
    <property type="entry name" value="TUNGSTATE_MOLYBDATE_CHROMATE-BINDING PROTEIN MODA"/>
    <property type="match status" value="1"/>
</dbReference>
<dbReference type="Gene3D" id="3.40.190.10">
    <property type="entry name" value="Periplasmic binding protein-like II"/>
    <property type="match status" value="2"/>
</dbReference>
<proteinExistence type="inferred from homology"/>
<evidence type="ECO:0000313" key="5">
    <source>
        <dbReference type="EMBL" id="MBR9729326.1"/>
    </source>
</evidence>
<evidence type="ECO:0000256" key="4">
    <source>
        <dbReference type="SAM" id="SignalP"/>
    </source>
</evidence>
<name>A0ABS5I5Q1_9GAMM</name>
<dbReference type="NCBIfam" id="TIGR01256">
    <property type="entry name" value="modA"/>
    <property type="match status" value="1"/>
</dbReference>
<evidence type="ECO:0000313" key="6">
    <source>
        <dbReference type="Proteomes" id="UP000811844"/>
    </source>
</evidence>
<dbReference type="InterPro" id="IPR044084">
    <property type="entry name" value="AvModA-like_subst-bd"/>
</dbReference>
<dbReference type="InterPro" id="IPR050682">
    <property type="entry name" value="ModA/WtpA"/>
</dbReference>
<comment type="similarity">
    <text evidence="1">Belongs to the bacterial solute-binding protein ModA family.</text>
</comment>
<dbReference type="PANTHER" id="PTHR30632">
    <property type="entry name" value="MOLYBDATE-BINDING PERIPLASMIC PROTEIN"/>
    <property type="match status" value="1"/>
</dbReference>